<dbReference type="EMBL" id="CM047582">
    <property type="protein sequence ID" value="KAI9916065.1"/>
    <property type="molecule type" value="Genomic_DNA"/>
</dbReference>
<accession>A0ACC0WBP4</accession>
<sequence>MQPLVLEILVPSKYTCVIGVAFHIKEVFSFHTKGSSRIEVDIKCPRRLWVMLLTRVAPHLKLRLMIRSNSQPISAALSAQASGGGPPPFYLMQLPAANGLRKDFMTPTEIYRHTLNRPRQCKIRVVERLSEFHQAICTTSAECVVSGDKSDTFAGSNGGEKKIHLGIDHNPQGLPDVHSSLDSSLIHVRHQCLEPSCSTLPDGKLTPQLPSYESSTFLDDCTIEVLSDNELEQLSEKLLEVVVHQLVTVAHTSKELLEELNSLDETGLSLLHYVSFYNYFQLVPVLVAHGAHINQQSTQGQTALHLAAGCGHSEVVDVLQQSGADLQVRDFDGLTAADRADKSGHLDVAAHLYRLMADHRNCELAIDDNMYECGQVPMEIDDAWTPYIDAGDMGLLDLESDANELPWIRSPRSHSNSCGSEASVSSKVTSYVGENHKHNRKLLLGAFSTMSLRDKCALSLSISAGQRRDSSIGEELPLSPCTSSSTSTGFSSSPASIVGVDAKLIGGRFVLAGTENDSDVHSVIAEDEESLNKLQAAMELMGPEEKQSLEDEVKVLQHGVRAWLLRRNCKNMRETTKQLREATLSMKQEKSTEYSSNEQSERERAAVTVQAATRSMLARRSFLQTKHVAIKFQAATRGVLCRKKFARMKAQALSSLVIQRNVREWWNNQPDTSQDAHTDTFRPASVNCSTHN</sequence>
<evidence type="ECO:0000313" key="1">
    <source>
        <dbReference type="EMBL" id="KAI9916065.1"/>
    </source>
</evidence>
<protein>
    <submittedName>
        <fullName evidence="1">Uncharacterized protein</fullName>
    </submittedName>
</protein>
<reference evidence="1 2" key="1">
    <citation type="journal article" date="2022" name="bioRxiv">
        <title>The genome of the oomycete Peronosclerospora sorghi, a cosmopolitan pathogen of maize and sorghum, is inflated with dispersed pseudogenes.</title>
        <authorList>
            <person name="Fletcher K."/>
            <person name="Martin F."/>
            <person name="Isakeit T."/>
            <person name="Cavanaugh K."/>
            <person name="Magill C."/>
            <person name="Michelmore R."/>
        </authorList>
    </citation>
    <scope>NUCLEOTIDE SEQUENCE [LARGE SCALE GENOMIC DNA]</scope>
    <source>
        <strain evidence="1">P6</strain>
    </source>
</reference>
<gene>
    <name evidence="1" type="ORF">PsorP6_008464</name>
</gene>
<comment type="caution">
    <text evidence="1">The sequence shown here is derived from an EMBL/GenBank/DDBJ whole genome shotgun (WGS) entry which is preliminary data.</text>
</comment>
<dbReference type="Proteomes" id="UP001163321">
    <property type="component" value="Chromosome 3"/>
</dbReference>
<name>A0ACC0WBP4_9STRA</name>
<keyword evidence="2" id="KW-1185">Reference proteome</keyword>
<proteinExistence type="predicted"/>
<organism evidence="1 2">
    <name type="scientific">Peronosclerospora sorghi</name>
    <dbReference type="NCBI Taxonomy" id="230839"/>
    <lineage>
        <taxon>Eukaryota</taxon>
        <taxon>Sar</taxon>
        <taxon>Stramenopiles</taxon>
        <taxon>Oomycota</taxon>
        <taxon>Peronosporomycetes</taxon>
        <taxon>Peronosporales</taxon>
        <taxon>Peronosporaceae</taxon>
        <taxon>Peronosclerospora</taxon>
    </lineage>
</organism>
<evidence type="ECO:0000313" key="2">
    <source>
        <dbReference type="Proteomes" id="UP001163321"/>
    </source>
</evidence>